<dbReference type="PANTHER" id="PTHR43279">
    <property type="entry name" value="CATECHOL-2,3-DIOXYGENASE"/>
    <property type="match status" value="1"/>
</dbReference>
<dbReference type="SUPFAM" id="SSF54593">
    <property type="entry name" value="Glyoxalase/Bleomycin resistance protein/Dihydroxybiphenyl dioxygenase"/>
    <property type="match status" value="2"/>
</dbReference>
<dbReference type="Gene3D" id="3.10.180.10">
    <property type="entry name" value="2,3-Dihydroxybiphenyl 1,2-Dioxygenase, domain 1"/>
    <property type="match status" value="2"/>
</dbReference>
<dbReference type="CDD" id="cd16359">
    <property type="entry name" value="VOC_BsCatE_like_C"/>
    <property type="match status" value="1"/>
</dbReference>
<keyword evidence="4" id="KW-1185">Reference proteome</keyword>
<evidence type="ECO:0000256" key="1">
    <source>
        <dbReference type="ARBA" id="ARBA00022723"/>
    </source>
</evidence>
<dbReference type="Proteomes" id="UP001161580">
    <property type="component" value="Unassembled WGS sequence"/>
</dbReference>
<dbReference type="AlphaFoldDB" id="A0AAE3QF61"/>
<evidence type="ECO:0000313" key="4">
    <source>
        <dbReference type="Proteomes" id="UP001161580"/>
    </source>
</evidence>
<dbReference type="Pfam" id="PF00903">
    <property type="entry name" value="Glyoxalase"/>
    <property type="match status" value="2"/>
</dbReference>
<dbReference type="InterPro" id="IPR037523">
    <property type="entry name" value="VOC_core"/>
</dbReference>
<evidence type="ECO:0000259" key="2">
    <source>
        <dbReference type="PROSITE" id="PS51819"/>
    </source>
</evidence>
<dbReference type="PROSITE" id="PS51819">
    <property type="entry name" value="VOC"/>
    <property type="match status" value="2"/>
</dbReference>
<comment type="caution">
    <text evidence="3">The sequence shown here is derived from an EMBL/GenBank/DDBJ whole genome shotgun (WGS) entry which is preliminary data.</text>
</comment>
<dbReference type="EMBL" id="JALDYZ010000004">
    <property type="protein sequence ID" value="MDI7922400.1"/>
    <property type="molecule type" value="Genomic_DNA"/>
</dbReference>
<gene>
    <name evidence="3" type="ORF">MRS75_09915</name>
</gene>
<sequence>MTEATKTPLRIGKVTLTVHDLARVSDYYQQVLGLHRLSAEGDHVTLGAGNTVLLQLDRDASARDRSPHDAGLFHTAFLLPDRADLGRWAKRAVEQKLRILGASDHGVSEAIYLADPEGNGIEIYADRPRSEWKWQDGRVDMPTHELDVGDLIATAADTSWKTAPDGTSIGHVHLQVGNIPKAEEFYGGVLGLDITCRYPGGSFYSSGGYHHHLATNIWKSRDAAPRKEPTTGLADVEIVADDPALVERAVERAHNALLVADHRGSDLRIHDPWGTHITLATRDLSPRVSP</sequence>
<evidence type="ECO:0000313" key="3">
    <source>
        <dbReference type="EMBL" id="MDI7922400.1"/>
    </source>
</evidence>
<dbReference type="RefSeq" id="WP_311786649.1">
    <property type="nucleotide sequence ID" value="NZ_JALDYY010000005.1"/>
</dbReference>
<dbReference type="InterPro" id="IPR018146">
    <property type="entry name" value="Glyoxalase_1_CS"/>
</dbReference>
<organism evidence="3 4">
    <name type="scientific">Ferirhizobium litorale</name>
    <dbReference type="NCBI Taxonomy" id="2927786"/>
    <lineage>
        <taxon>Bacteria</taxon>
        <taxon>Pseudomonadati</taxon>
        <taxon>Pseudomonadota</taxon>
        <taxon>Alphaproteobacteria</taxon>
        <taxon>Hyphomicrobiales</taxon>
        <taxon>Rhizobiaceae</taxon>
        <taxon>Ferirhizobium</taxon>
    </lineage>
</organism>
<feature type="domain" description="VOC" evidence="2">
    <location>
        <begin position="10"/>
        <end position="126"/>
    </location>
</feature>
<dbReference type="InterPro" id="IPR029068">
    <property type="entry name" value="Glyas_Bleomycin-R_OHBP_Dase"/>
</dbReference>
<dbReference type="GO" id="GO:0046872">
    <property type="term" value="F:metal ion binding"/>
    <property type="evidence" value="ECO:0007669"/>
    <property type="project" value="UniProtKB-KW"/>
</dbReference>
<dbReference type="PANTHER" id="PTHR43279:SF1">
    <property type="entry name" value="CATECHOL-2,3-DIOXYGENASE"/>
    <property type="match status" value="1"/>
</dbReference>
<proteinExistence type="predicted"/>
<dbReference type="GO" id="GO:0004462">
    <property type="term" value="F:lactoylglutathione lyase activity"/>
    <property type="evidence" value="ECO:0007669"/>
    <property type="project" value="InterPro"/>
</dbReference>
<feature type="domain" description="VOC" evidence="2">
    <location>
        <begin position="168"/>
        <end position="282"/>
    </location>
</feature>
<protein>
    <submittedName>
        <fullName evidence="3">VOC family protein</fullName>
    </submittedName>
</protein>
<reference evidence="3" key="1">
    <citation type="submission" date="2022-03" db="EMBL/GenBank/DDBJ databases">
        <title>Fererhizobium litorale gen. nov., sp. nov., isolated from sandy sediments of the Sea of Japan seashore.</title>
        <authorList>
            <person name="Romanenko L."/>
            <person name="Kurilenko V."/>
            <person name="Otstavnykh N."/>
            <person name="Svetashev V."/>
            <person name="Tekutyeva L."/>
            <person name="Isaeva M."/>
            <person name="Mikhailov V."/>
        </authorList>
    </citation>
    <scope>NUCLEOTIDE SEQUENCE</scope>
    <source>
        <strain evidence="3">KMM 9576</strain>
    </source>
</reference>
<keyword evidence="1" id="KW-0479">Metal-binding</keyword>
<dbReference type="InterPro" id="IPR004360">
    <property type="entry name" value="Glyas_Fos-R_dOase_dom"/>
</dbReference>
<name>A0AAE3QF61_9HYPH</name>
<accession>A0AAE3QF61</accession>
<dbReference type="PROSITE" id="PS00934">
    <property type="entry name" value="GLYOXALASE_I_1"/>
    <property type="match status" value="1"/>
</dbReference>